<evidence type="ECO:0000313" key="2">
    <source>
        <dbReference type="Proteomes" id="UP000807353"/>
    </source>
</evidence>
<dbReference type="EMBL" id="MU150254">
    <property type="protein sequence ID" value="KAF9464396.1"/>
    <property type="molecule type" value="Genomic_DNA"/>
</dbReference>
<gene>
    <name evidence="1" type="ORF">BDZ94DRAFT_1256352</name>
</gene>
<keyword evidence="2" id="KW-1185">Reference proteome</keyword>
<proteinExistence type="predicted"/>
<evidence type="ECO:0000313" key="1">
    <source>
        <dbReference type="EMBL" id="KAF9464396.1"/>
    </source>
</evidence>
<accession>A0A9P5Y9N9</accession>
<name>A0A9P5Y9N9_9AGAR</name>
<reference evidence="1" key="1">
    <citation type="submission" date="2020-11" db="EMBL/GenBank/DDBJ databases">
        <authorList>
            <consortium name="DOE Joint Genome Institute"/>
            <person name="Ahrendt S."/>
            <person name="Riley R."/>
            <person name="Andreopoulos W."/>
            <person name="Labutti K."/>
            <person name="Pangilinan J."/>
            <person name="Ruiz-Duenas F.J."/>
            <person name="Barrasa J.M."/>
            <person name="Sanchez-Garcia M."/>
            <person name="Camarero S."/>
            <person name="Miyauchi S."/>
            <person name="Serrano A."/>
            <person name="Linde D."/>
            <person name="Babiker R."/>
            <person name="Drula E."/>
            <person name="Ayuso-Fernandez I."/>
            <person name="Pacheco R."/>
            <person name="Padilla G."/>
            <person name="Ferreira P."/>
            <person name="Barriuso J."/>
            <person name="Kellner H."/>
            <person name="Castanera R."/>
            <person name="Alfaro M."/>
            <person name="Ramirez L."/>
            <person name="Pisabarro A.G."/>
            <person name="Kuo A."/>
            <person name="Tritt A."/>
            <person name="Lipzen A."/>
            <person name="He G."/>
            <person name="Yan M."/>
            <person name="Ng V."/>
            <person name="Cullen D."/>
            <person name="Martin F."/>
            <person name="Rosso M.-N."/>
            <person name="Henrissat B."/>
            <person name="Hibbett D."/>
            <person name="Martinez A.T."/>
            <person name="Grigoriev I.V."/>
        </authorList>
    </citation>
    <scope>NUCLEOTIDE SEQUENCE</scope>
    <source>
        <strain evidence="1">CBS 247.69</strain>
    </source>
</reference>
<comment type="caution">
    <text evidence="1">The sequence shown here is derived from an EMBL/GenBank/DDBJ whole genome shotgun (WGS) entry which is preliminary data.</text>
</comment>
<sequence>MSKRSAVFTLCILESYPNSATASPQHKKKDIIVSGPLVWRASLPLTEQSNQLEVRLVQGLCTSFPIEATDPIVIQSSRVIEISDCPPSLVPIQIYRRAQPRVVSCWRQIS</sequence>
<dbReference type="Proteomes" id="UP000807353">
    <property type="component" value="Unassembled WGS sequence"/>
</dbReference>
<protein>
    <submittedName>
        <fullName evidence="1">Uncharacterized protein</fullName>
    </submittedName>
</protein>
<organism evidence="1 2">
    <name type="scientific">Collybia nuda</name>
    <dbReference type="NCBI Taxonomy" id="64659"/>
    <lineage>
        <taxon>Eukaryota</taxon>
        <taxon>Fungi</taxon>
        <taxon>Dikarya</taxon>
        <taxon>Basidiomycota</taxon>
        <taxon>Agaricomycotina</taxon>
        <taxon>Agaricomycetes</taxon>
        <taxon>Agaricomycetidae</taxon>
        <taxon>Agaricales</taxon>
        <taxon>Tricholomatineae</taxon>
        <taxon>Clitocybaceae</taxon>
        <taxon>Collybia</taxon>
    </lineage>
</organism>
<dbReference type="AlphaFoldDB" id="A0A9P5Y9N9"/>